<sequence length="83" mass="8691">MKGLSIARCGGGLGSQIGRSGWRKCLGVEIDGEGLVPRNWMKLPWDVAEIYVLHGRSCSLGSVAPEASLCAVAIAKVVLVVVV</sequence>
<organism evidence="1 2">
    <name type="scientific">Romanomermis culicivorax</name>
    <name type="common">Nematode worm</name>
    <dbReference type="NCBI Taxonomy" id="13658"/>
    <lineage>
        <taxon>Eukaryota</taxon>
        <taxon>Metazoa</taxon>
        <taxon>Ecdysozoa</taxon>
        <taxon>Nematoda</taxon>
        <taxon>Enoplea</taxon>
        <taxon>Dorylaimia</taxon>
        <taxon>Mermithida</taxon>
        <taxon>Mermithoidea</taxon>
        <taxon>Mermithidae</taxon>
        <taxon>Romanomermis</taxon>
    </lineage>
</organism>
<dbReference type="AlphaFoldDB" id="A0A915I4U3"/>
<keyword evidence="1" id="KW-1185">Reference proteome</keyword>
<reference evidence="2" key="1">
    <citation type="submission" date="2022-11" db="UniProtKB">
        <authorList>
            <consortium name="WormBaseParasite"/>
        </authorList>
    </citation>
    <scope>IDENTIFICATION</scope>
</reference>
<accession>A0A915I4U3</accession>
<name>A0A915I4U3_ROMCU</name>
<proteinExistence type="predicted"/>
<dbReference type="Proteomes" id="UP000887565">
    <property type="component" value="Unplaced"/>
</dbReference>
<evidence type="ECO:0000313" key="1">
    <source>
        <dbReference type="Proteomes" id="UP000887565"/>
    </source>
</evidence>
<dbReference type="WBParaSite" id="nRc.2.0.1.t08781-RA">
    <property type="protein sequence ID" value="nRc.2.0.1.t08781-RA"/>
    <property type="gene ID" value="nRc.2.0.1.g08781"/>
</dbReference>
<protein>
    <submittedName>
        <fullName evidence="2">Uncharacterized protein</fullName>
    </submittedName>
</protein>
<evidence type="ECO:0000313" key="2">
    <source>
        <dbReference type="WBParaSite" id="nRc.2.0.1.t08781-RA"/>
    </source>
</evidence>